<gene>
    <name evidence="9" type="ORF">ABIE13_001964</name>
</gene>
<dbReference type="PANTHER" id="PTHR43500">
    <property type="entry name" value="CYSTATHIONINE BETA-LYASE-RELATED"/>
    <property type="match status" value="1"/>
</dbReference>
<dbReference type="Gene3D" id="3.40.640.10">
    <property type="entry name" value="Type I PLP-dependent aspartate aminotransferase-like (Major domain)"/>
    <property type="match status" value="1"/>
</dbReference>
<dbReference type="EMBL" id="JBEPSH010000003">
    <property type="protein sequence ID" value="MET4576855.1"/>
    <property type="molecule type" value="Genomic_DNA"/>
</dbReference>
<comment type="catalytic activity">
    <reaction evidence="6">
        <text>L,L-cystathionine + H2O = L-homocysteine + pyruvate + NH4(+)</text>
        <dbReference type="Rhea" id="RHEA:13965"/>
        <dbReference type="ChEBI" id="CHEBI:15361"/>
        <dbReference type="ChEBI" id="CHEBI:15377"/>
        <dbReference type="ChEBI" id="CHEBI:28938"/>
        <dbReference type="ChEBI" id="CHEBI:58161"/>
        <dbReference type="ChEBI" id="CHEBI:58199"/>
    </reaction>
</comment>
<dbReference type="NCBIfam" id="TIGR01324">
    <property type="entry name" value="cysta_beta_ly_B"/>
    <property type="match status" value="1"/>
</dbReference>
<dbReference type="InterPro" id="IPR054542">
    <property type="entry name" value="Cys_met_metab_PP"/>
</dbReference>
<sequence>MQSNFNIDTRLLHSGRNPADHGGLVNTPICRGSTIVAPTLQEWEARKTPGNPYASYGRFGTATTASLQDMMAELEGGHRSLVFPSGLAACTHSILAFVRAGDHVLLTDSVYGPTRAFAEDVLTRLGVEVEFYDPAIGAGIADQMRNNTRLVFVESPGSATFDVQDIPAIAEQAHKRDTFVVMDNTWAGPLFFKAFEHGVDVSIQAATKYLVGHSDALMGVATANERAWPLLRAGAQDFGQTTSPDDIFLVLRGLRTLSLRMQRHWESGMRLAKFLQEHPMVERVLHPGLPDDPGHSLWKRDFLGASGLFAFLFKPITRAQTEAFFNSFSLFGIGLSWGGYESLVLPMDAPKRAVVPWDSKGTLVRVHVGLEAYCDLESDMAHALEATALAAVPNMKPSVEVTTSCAPFHSAHLLEKVV</sequence>
<comment type="cofactor">
    <cofactor evidence="1 8">
        <name>pyridoxal 5'-phosphate</name>
        <dbReference type="ChEBI" id="CHEBI:597326"/>
    </cofactor>
</comment>
<protein>
    <submittedName>
        <fullName evidence="9">Cystathionine beta-lyase</fullName>
        <ecNumber evidence="9">4.4.1.13</ecNumber>
    </submittedName>
</protein>
<keyword evidence="10" id="KW-1185">Reference proteome</keyword>
<keyword evidence="4 9" id="KW-0456">Lyase</keyword>
<comment type="catalytic activity">
    <reaction evidence="7">
        <text>an S-substituted L-cysteine + H2O = a thiol + pyruvate + NH4(+)</text>
        <dbReference type="Rhea" id="RHEA:18121"/>
        <dbReference type="ChEBI" id="CHEBI:15361"/>
        <dbReference type="ChEBI" id="CHEBI:15377"/>
        <dbReference type="ChEBI" id="CHEBI:28938"/>
        <dbReference type="ChEBI" id="CHEBI:29256"/>
        <dbReference type="ChEBI" id="CHEBI:58717"/>
        <dbReference type="EC" id="4.4.1.13"/>
    </reaction>
</comment>
<evidence type="ECO:0000313" key="9">
    <source>
        <dbReference type="EMBL" id="MET4576855.1"/>
    </source>
</evidence>
<comment type="pathway">
    <text evidence="5">Amino-acid biosynthesis; L-methionine biosynthesis via de novo pathway; L-homocysteine from L-cystathionine: step 1/1.</text>
</comment>
<dbReference type="SUPFAM" id="SSF53383">
    <property type="entry name" value="PLP-dependent transferases"/>
    <property type="match status" value="1"/>
</dbReference>
<evidence type="ECO:0000256" key="8">
    <source>
        <dbReference type="RuleBase" id="RU362118"/>
    </source>
</evidence>
<dbReference type="GO" id="GO:0047804">
    <property type="term" value="F:cysteine-S-conjugate beta-lyase activity"/>
    <property type="evidence" value="ECO:0007669"/>
    <property type="project" value="UniProtKB-EC"/>
</dbReference>
<dbReference type="PROSITE" id="PS00868">
    <property type="entry name" value="CYS_MET_METAB_PP"/>
    <property type="match status" value="1"/>
</dbReference>
<dbReference type="InterPro" id="IPR000277">
    <property type="entry name" value="Cys/Met-Metab_PyrdxlP-dep_enz"/>
</dbReference>
<reference evidence="9 10" key="1">
    <citation type="submission" date="2024-06" db="EMBL/GenBank/DDBJ databases">
        <title>Sorghum-associated microbial communities from plants grown in Nebraska, USA.</title>
        <authorList>
            <person name="Schachtman D."/>
        </authorList>
    </citation>
    <scope>NUCLEOTIDE SEQUENCE [LARGE SCALE GENOMIC DNA]</scope>
    <source>
        <strain evidence="9 10">2709</strain>
    </source>
</reference>
<accession>A0ABV2Q864</accession>
<comment type="caution">
    <text evidence="9">The sequence shown here is derived from an EMBL/GenBank/DDBJ whole genome shotgun (WGS) entry which is preliminary data.</text>
</comment>
<name>A0ABV2Q864_9BURK</name>
<dbReference type="Proteomes" id="UP001549320">
    <property type="component" value="Unassembled WGS sequence"/>
</dbReference>
<dbReference type="PANTHER" id="PTHR43500:SF1">
    <property type="entry name" value="CYSTATHIONINE BETA-LYASE-RELATED"/>
    <property type="match status" value="1"/>
</dbReference>
<evidence type="ECO:0000256" key="1">
    <source>
        <dbReference type="ARBA" id="ARBA00001933"/>
    </source>
</evidence>
<dbReference type="InterPro" id="IPR006233">
    <property type="entry name" value="Cys_b_lyase_bac"/>
</dbReference>
<organism evidence="9 10">
    <name type="scientific">Ottowia thiooxydans</name>
    <dbReference type="NCBI Taxonomy" id="219182"/>
    <lineage>
        <taxon>Bacteria</taxon>
        <taxon>Pseudomonadati</taxon>
        <taxon>Pseudomonadota</taxon>
        <taxon>Betaproteobacteria</taxon>
        <taxon>Burkholderiales</taxon>
        <taxon>Comamonadaceae</taxon>
        <taxon>Ottowia</taxon>
    </lineage>
</organism>
<evidence type="ECO:0000256" key="5">
    <source>
        <dbReference type="ARBA" id="ARBA00046315"/>
    </source>
</evidence>
<dbReference type="PIRSF" id="PIRSF001434">
    <property type="entry name" value="CGS"/>
    <property type="match status" value="1"/>
</dbReference>
<evidence type="ECO:0000256" key="3">
    <source>
        <dbReference type="ARBA" id="ARBA00022898"/>
    </source>
</evidence>
<evidence type="ECO:0000256" key="7">
    <source>
        <dbReference type="ARBA" id="ARBA00047625"/>
    </source>
</evidence>
<evidence type="ECO:0000256" key="2">
    <source>
        <dbReference type="ARBA" id="ARBA00009077"/>
    </source>
</evidence>
<dbReference type="InterPro" id="IPR015424">
    <property type="entry name" value="PyrdxlP-dep_Trfase"/>
</dbReference>
<dbReference type="RefSeq" id="WP_354442911.1">
    <property type="nucleotide sequence ID" value="NZ_JBEPSH010000003.1"/>
</dbReference>
<evidence type="ECO:0000256" key="4">
    <source>
        <dbReference type="ARBA" id="ARBA00023239"/>
    </source>
</evidence>
<comment type="similarity">
    <text evidence="2 8">Belongs to the trans-sulfuration enzymes family.</text>
</comment>
<dbReference type="EC" id="4.4.1.13" evidence="9"/>
<dbReference type="InterPro" id="IPR015422">
    <property type="entry name" value="PyrdxlP-dep_Trfase_small"/>
</dbReference>
<proteinExistence type="inferred from homology"/>
<keyword evidence="3 8" id="KW-0663">Pyridoxal phosphate</keyword>
<dbReference type="InterPro" id="IPR015421">
    <property type="entry name" value="PyrdxlP-dep_Trfase_major"/>
</dbReference>
<evidence type="ECO:0000313" key="10">
    <source>
        <dbReference type="Proteomes" id="UP001549320"/>
    </source>
</evidence>
<evidence type="ECO:0000256" key="6">
    <source>
        <dbReference type="ARBA" id="ARBA00047517"/>
    </source>
</evidence>
<dbReference type="Gene3D" id="3.90.1150.10">
    <property type="entry name" value="Aspartate Aminotransferase, domain 1"/>
    <property type="match status" value="1"/>
</dbReference>
<dbReference type="Pfam" id="PF01053">
    <property type="entry name" value="Cys_Met_Meta_PP"/>
    <property type="match status" value="1"/>
</dbReference>